<keyword evidence="2" id="KW-1185">Reference proteome</keyword>
<evidence type="ECO:0008006" key="3">
    <source>
        <dbReference type="Google" id="ProtNLM"/>
    </source>
</evidence>
<dbReference type="SUPFAM" id="SSF117396">
    <property type="entry name" value="TM1631-like"/>
    <property type="match status" value="1"/>
</dbReference>
<accession>A0A0R2CTN6</accession>
<dbReference type="Proteomes" id="UP000051256">
    <property type="component" value="Unassembled WGS sequence"/>
</dbReference>
<dbReference type="RefSeq" id="WP_056977171.1">
    <property type="nucleotide sequence ID" value="NZ_AYZR01000001.1"/>
</dbReference>
<dbReference type="PANTHER" id="PTHR30348">
    <property type="entry name" value="UNCHARACTERIZED PROTEIN YECE"/>
    <property type="match status" value="1"/>
</dbReference>
<dbReference type="STRING" id="1423802.FC56_GL001074"/>
<gene>
    <name evidence="1" type="ORF">FC56_GL001074</name>
</gene>
<organism evidence="1 2">
    <name type="scientific">Lentilactobacillus senioris DSM 24302 = JCM 17472</name>
    <dbReference type="NCBI Taxonomy" id="1423802"/>
    <lineage>
        <taxon>Bacteria</taxon>
        <taxon>Bacillati</taxon>
        <taxon>Bacillota</taxon>
        <taxon>Bacilli</taxon>
        <taxon>Lactobacillales</taxon>
        <taxon>Lactobacillaceae</taxon>
        <taxon>Lentilactobacillus</taxon>
    </lineage>
</organism>
<reference evidence="1 2" key="1">
    <citation type="journal article" date="2015" name="Genome Announc.">
        <title>Expanding the biotechnology potential of lactobacilli through comparative genomics of 213 strains and associated genera.</title>
        <authorList>
            <person name="Sun Z."/>
            <person name="Harris H.M."/>
            <person name="McCann A."/>
            <person name="Guo C."/>
            <person name="Argimon S."/>
            <person name="Zhang W."/>
            <person name="Yang X."/>
            <person name="Jeffery I.B."/>
            <person name="Cooney J.C."/>
            <person name="Kagawa T.F."/>
            <person name="Liu W."/>
            <person name="Song Y."/>
            <person name="Salvetti E."/>
            <person name="Wrobel A."/>
            <person name="Rasinkangas P."/>
            <person name="Parkhill J."/>
            <person name="Rea M.C."/>
            <person name="O'Sullivan O."/>
            <person name="Ritari J."/>
            <person name="Douillard F.P."/>
            <person name="Paul Ross R."/>
            <person name="Yang R."/>
            <person name="Briner A.E."/>
            <person name="Felis G.E."/>
            <person name="de Vos W.M."/>
            <person name="Barrangou R."/>
            <person name="Klaenhammer T.R."/>
            <person name="Caufield P.W."/>
            <person name="Cui Y."/>
            <person name="Zhang H."/>
            <person name="O'Toole P.W."/>
        </authorList>
    </citation>
    <scope>NUCLEOTIDE SEQUENCE [LARGE SCALE GENOMIC DNA]</scope>
    <source>
        <strain evidence="1 2">DSM 24302</strain>
    </source>
</reference>
<dbReference type="Gene3D" id="3.20.20.410">
    <property type="entry name" value="Protein of unknown function UPF0759"/>
    <property type="match status" value="1"/>
</dbReference>
<protein>
    <recommendedName>
        <fullName evidence="3">DUF72 domain-containing protein</fullName>
    </recommendedName>
</protein>
<dbReference type="InterPro" id="IPR002763">
    <property type="entry name" value="DUF72"/>
</dbReference>
<dbReference type="Pfam" id="PF01904">
    <property type="entry name" value="DUF72"/>
    <property type="match status" value="1"/>
</dbReference>
<proteinExistence type="predicted"/>
<dbReference type="PATRIC" id="fig|1423802.4.peg.1088"/>
<sequence length="281" mass="31462">MITIGLTTFSDHPALIDGASRKVRLTEYSGHFPIVELDTPFYALPTVETVKGWQQQVPAEFQFILKANRLMTLHDQVVGEPATGGERQQMFKDYRKMIAPLVAAGQLTGVLFQFPPSFRRRVESFNYLQRIRHWLPEVPILVELRDPSWYANGIGVDVVQLVNELGMSLVVVDEPHTANLGVPLLELTNPELTMVRLHGRNLAGWAKTGKEARSVRTLYDYSTEELGQLAQAIQNLAEHSKQVVVIFNNNAGHAAAGNALTLQKILNLHFDNLSPTQLDLF</sequence>
<name>A0A0R2CTN6_9LACO</name>
<dbReference type="AlphaFoldDB" id="A0A0R2CTN6"/>
<evidence type="ECO:0000313" key="1">
    <source>
        <dbReference type="EMBL" id="KRM94773.1"/>
    </source>
</evidence>
<dbReference type="PANTHER" id="PTHR30348:SF13">
    <property type="entry name" value="UPF0759 PROTEIN YUNF"/>
    <property type="match status" value="1"/>
</dbReference>
<comment type="caution">
    <text evidence="1">The sequence shown here is derived from an EMBL/GenBank/DDBJ whole genome shotgun (WGS) entry which is preliminary data.</text>
</comment>
<dbReference type="InterPro" id="IPR036520">
    <property type="entry name" value="UPF0759_sf"/>
</dbReference>
<evidence type="ECO:0000313" key="2">
    <source>
        <dbReference type="Proteomes" id="UP000051256"/>
    </source>
</evidence>
<dbReference type="EMBL" id="AYZR01000001">
    <property type="protein sequence ID" value="KRM94773.1"/>
    <property type="molecule type" value="Genomic_DNA"/>
</dbReference>